<proteinExistence type="predicted"/>
<keyword evidence="2" id="KW-0812">Transmembrane</keyword>
<reference evidence="3 4" key="1">
    <citation type="submission" date="2015-08" db="EMBL/GenBank/DDBJ databases">
        <title>Next Generation Sequencing and Analysis of the Genome of Puccinia sorghi L Schw, the Causal Agent of Maize Common Rust.</title>
        <authorList>
            <person name="Rochi L."/>
            <person name="Burguener G."/>
            <person name="Darino M."/>
            <person name="Turjanski A."/>
            <person name="Kreff E."/>
            <person name="Dieguez M.J."/>
            <person name="Sacco F."/>
        </authorList>
    </citation>
    <scope>NUCLEOTIDE SEQUENCE [LARGE SCALE GENOMIC DNA]</scope>
    <source>
        <strain evidence="3 4">RO10H11247</strain>
    </source>
</reference>
<keyword evidence="2" id="KW-0472">Membrane</keyword>
<name>A0A0L6U560_9BASI</name>
<feature type="region of interest" description="Disordered" evidence="1">
    <location>
        <begin position="95"/>
        <end position="148"/>
    </location>
</feature>
<accession>A0A0L6U560</accession>
<dbReference type="STRING" id="27349.A0A0L6U560"/>
<feature type="compositionally biased region" description="Basic and acidic residues" evidence="1">
    <location>
        <begin position="7"/>
        <end position="16"/>
    </location>
</feature>
<organism evidence="3 4">
    <name type="scientific">Puccinia sorghi</name>
    <dbReference type="NCBI Taxonomy" id="27349"/>
    <lineage>
        <taxon>Eukaryota</taxon>
        <taxon>Fungi</taxon>
        <taxon>Dikarya</taxon>
        <taxon>Basidiomycota</taxon>
        <taxon>Pucciniomycotina</taxon>
        <taxon>Pucciniomycetes</taxon>
        <taxon>Pucciniales</taxon>
        <taxon>Pucciniaceae</taxon>
        <taxon>Puccinia</taxon>
    </lineage>
</organism>
<dbReference type="VEuPathDB" id="FungiDB:VP01_9g17"/>
<evidence type="ECO:0000256" key="2">
    <source>
        <dbReference type="SAM" id="Phobius"/>
    </source>
</evidence>
<keyword evidence="4" id="KW-1185">Reference proteome</keyword>
<comment type="caution">
    <text evidence="3">The sequence shown here is derived from an EMBL/GenBank/DDBJ whole genome shotgun (WGS) entry which is preliminary data.</text>
</comment>
<evidence type="ECO:0000256" key="1">
    <source>
        <dbReference type="SAM" id="MobiDB-lite"/>
    </source>
</evidence>
<dbReference type="EMBL" id="LAVV01015715">
    <property type="protein sequence ID" value="KNZ43659.1"/>
    <property type="molecule type" value="Genomic_DNA"/>
</dbReference>
<dbReference type="OrthoDB" id="5582002at2759"/>
<feature type="transmembrane region" description="Helical" evidence="2">
    <location>
        <begin position="155"/>
        <end position="175"/>
    </location>
</feature>
<dbReference type="Proteomes" id="UP000037035">
    <property type="component" value="Unassembled WGS sequence"/>
</dbReference>
<feature type="compositionally biased region" description="Basic and acidic residues" evidence="1">
    <location>
        <begin position="42"/>
        <end position="62"/>
    </location>
</feature>
<gene>
    <name evidence="3" type="ORF">VP01_9g17</name>
</gene>
<keyword evidence="2" id="KW-1133">Transmembrane helix</keyword>
<dbReference type="AlphaFoldDB" id="A0A0L6U560"/>
<feature type="compositionally biased region" description="Basic and acidic residues" evidence="1">
    <location>
        <begin position="95"/>
        <end position="106"/>
    </location>
</feature>
<evidence type="ECO:0000313" key="4">
    <source>
        <dbReference type="Proteomes" id="UP000037035"/>
    </source>
</evidence>
<protein>
    <submittedName>
        <fullName evidence="3">Uncharacterized protein</fullName>
    </submittedName>
</protein>
<sequence length="347" mass="38596">MSTSNHFHQEDHELRTTHYQPYQHLGRTQDQNAFGDDSDSEDNSHQHAVPDHNDPPEFDVYKDFNNSGVRYTTLLQGKTAEQKQDRDELQDHILLDSEKSRQHRPDDDDSLTHSPTSPSSSSPRPGLQTMQPGSPTRQKGTLSAMKNGGKSRWRIGSIIAFLVIACLGIVIFFLMPRQPFISLEIPPRLVKKDDNNLIFSASNPTNFSFDAQLDLFLDARPSYLPTLIRDFKVDISDLGATSSTVQVGKSLRSKSFTASNRNLTPLSLDVHFQYSAKLPSDTIWQAWRQACGNIAASTVNGTITRPSLQLVVLIQFNVIGMLGSKYDSTQLNNVGCPAELPPGAPSF</sequence>
<feature type="compositionally biased region" description="Polar residues" evidence="1">
    <location>
        <begin position="128"/>
        <end position="141"/>
    </location>
</feature>
<evidence type="ECO:0000313" key="3">
    <source>
        <dbReference type="EMBL" id="KNZ43659.1"/>
    </source>
</evidence>
<feature type="compositionally biased region" description="Low complexity" evidence="1">
    <location>
        <begin position="112"/>
        <end position="123"/>
    </location>
</feature>
<feature type="region of interest" description="Disordered" evidence="1">
    <location>
        <begin position="1"/>
        <end position="63"/>
    </location>
</feature>